<accession>A0A4R5P6D6</accession>
<feature type="region of interest" description="Disordered" evidence="1">
    <location>
        <begin position="1"/>
        <end position="61"/>
    </location>
</feature>
<dbReference type="RefSeq" id="WP_078332477.1">
    <property type="nucleotide sequence ID" value="NZ_MAFQ01000001.1"/>
</dbReference>
<protein>
    <recommendedName>
        <fullName evidence="4">Terminase small subunit</fullName>
    </recommendedName>
</protein>
<evidence type="ECO:0000313" key="2">
    <source>
        <dbReference type="EMBL" id="TDH18996.1"/>
    </source>
</evidence>
<comment type="caution">
    <text evidence="2">The sequence shown here is derived from an EMBL/GenBank/DDBJ whole genome shotgun (WGS) entry which is preliminary data.</text>
</comment>
<organism evidence="2 3">
    <name type="scientific">Mycobacteroides franklinii</name>
    <dbReference type="NCBI Taxonomy" id="948102"/>
    <lineage>
        <taxon>Bacteria</taxon>
        <taxon>Bacillati</taxon>
        <taxon>Actinomycetota</taxon>
        <taxon>Actinomycetes</taxon>
        <taxon>Mycobacteriales</taxon>
        <taxon>Mycobacteriaceae</taxon>
        <taxon>Mycobacteroides</taxon>
    </lineage>
</organism>
<dbReference type="Proteomes" id="UP000295627">
    <property type="component" value="Unassembled WGS sequence"/>
</dbReference>
<feature type="region of interest" description="Disordered" evidence="1">
    <location>
        <begin position="156"/>
        <end position="177"/>
    </location>
</feature>
<sequence>MVTSKRTTGRTTKQPVNTAGGGESAADQGPVKATKRTAAGTKRTATGTGRAPCSAEPGAGERLRAELERKEDGPGLTALIRQAARVADRLETLAGINSGVESSWVRLDLRGIIAAADDNGRKPATVIVEAKIDSTIAEERQQTTLLRHLLAEIHKQRAGSAGQSGGGGAEDDDLDDI</sequence>
<name>A0A4R5P6D6_9MYCO</name>
<evidence type="ECO:0008006" key="4">
    <source>
        <dbReference type="Google" id="ProtNLM"/>
    </source>
</evidence>
<reference evidence="2 3" key="1">
    <citation type="journal article" date="2019" name="Sci. Rep.">
        <title>Extended insight into the Mycobacterium chelonae-abscessus complex through whole genome sequencing of Mycobacterium salmoniphilum outbreak and Mycobacterium salmoniphilum-like strains.</title>
        <authorList>
            <person name="Behra P.R.K."/>
            <person name="Das S."/>
            <person name="Pettersson B.M.F."/>
            <person name="Shirreff L."/>
            <person name="DuCote T."/>
            <person name="Jacobsson K.G."/>
            <person name="Ennis D.G."/>
            <person name="Kirsebom L.A."/>
        </authorList>
    </citation>
    <scope>NUCLEOTIDE SEQUENCE [LARGE SCALE GENOMIC DNA]</scope>
    <source>
        <strain evidence="2 3">DSM 45524</strain>
    </source>
</reference>
<dbReference type="AlphaFoldDB" id="A0A4R5P6D6"/>
<feature type="compositionally biased region" description="Polar residues" evidence="1">
    <location>
        <begin position="1"/>
        <end position="17"/>
    </location>
</feature>
<feature type="compositionally biased region" description="Low complexity" evidence="1">
    <location>
        <begin position="36"/>
        <end position="51"/>
    </location>
</feature>
<evidence type="ECO:0000256" key="1">
    <source>
        <dbReference type="SAM" id="MobiDB-lite"/>
    </source>
</evidence>
<proteinExistence type="predicted"/>
<evidence type="ECO:0000313" key="3">
    <source>
        <dbReference type="Proteomes" id="UP000295627"/>
    </source>
</evidence>
<dbReference type="EMBL" id="RXLR01000019">
    <property type="protein sequence ID" value="TDH18996.1"/>
    <property type="molecule type" value="Genomic_DNA"/>
</dbReference>
<gene>
    <name evidence="2" type="ORF">EJ571_20660</name>
</gene>